<gene>
    <name evidence="5" type="primary">arsC</name>
    <name evidence="5" type="ORF">H2509_18820</name>
</gene>
<dbReference type="PANTHER" id="PTHR30041">
    <property type="entry name" value="ARSENATE REDUCTASE"/>
    <property type="match status" value="1"/>
</dbReference>
<dbReference type="CDD" id="cd03034">
    <property type="entry name" value="ArsC_ArsC"/>
    <property type="match status" value="1"/>
</dbReference>
<keyword evidence="6" id="KW-1185">Reference proteome</keyword>
<organism evidence="5 6">
    <name type="scientific">Stappia albiluteola</name>
    <dbReference type="NCBI Taxonomy" id="2758565"/>
    <lineage>
        <taxon>Bacteria</taxon>
        <taxon>Pseudomonadati</taxon>
        <taxon>Pseudomonadota</taxon>
        <taxon>Alphaproteobacteria</taxon>
        <taxon>Hyphomicrobiales</taxon>
        <taxon>Stappiaceae</taxon>
        <taxon>Stappia</taxon>
    </lineage>
</organism>
<dbReference type="EMBL" id="JACFXV010000066">
    <property type="protein sequence ID" value="MBA5779187.1"/>
    <property type="molecule type" value="Genomic_DNA"/>
</dbReference>
<dbReference type="Gene3D" id="3.40.30.10">
    <property type="entry name" value="Glutaredoxin"/>
    <property type="match status" value="1"/>
</dbReference>
<sequence>MSVLMWHNPRCSKSRQTLALLEEKGEKVRVRDYLSDAPNEAEIRSALLALGFDDPRKLMRTGEALYREMKLAEVINPDILVAAMAANPILIERPVVFAGSRAALGRPPEAVLDII</sequence>
<keyword evidence="2 4" id="KW-0560">Oxidoreductase</keyword>
<dbReference type="EC" id="1.20.4.1" evidence="4"/>
<dbReference type="AlphaFoldDB" id="A0A839AK76"/>
<reference evidence="5 6" key="1">
    <citation type="submission" date="2020-07" db="EMBL/GenBank/DDBJ databases">
        <title>Stappia sp., F7233, whole genome shotgun sequencing project.</title>
        <authorList>
            <person name="Jiang S."/>
            <person name="Liu Z.W."/>
            <person name="Du Z.J."/>
        </authorList>
    </citation>
    <scope>NUCLEOTIDE SEQUENCE [LARGE SCALE GENOMIC DNA]</scope>
    <source>
        <strain evidence="5 6">F7233</strain>
    </source>
</reference>
<protein>
    <recommendedName>
        <fullName evidence="4">Arsenate reductase</fullName>
        <ecNumber evidence="4">1.20.4.1</ecNumber>
    </recommendedName>
</protein>
<dbReference type="PANTHER" id="PTHR30041:SF4">
    <property type="entry name" value="ARSENATE REDUCTASE"/>
    <property type="match status" value="1"/>
</dbReference>
<dbReference type="Proteomes" id="UP000541109">
    <property type="component" value="Unassembled WGS sequence"/>
</dbReference>
<evidence type="ECO:0000313" key="6">
    <source>
        <dbReference type="Proteomes" id="UP000541109"/>
    </source>
</evidence>
<comment type="catalytic activity">
    <reaction evidence="4">
        <text>[glutaredoxin]-dithiol + arsenate + glutathione + H(+) = glutathionyl-S-S-[glutaredoxin] + arsenite + H2O</text>
        <dbReference type="Rhea" id="RHEA:22016"/>
        <dbReference type="Rhea" id="RHEA-COMP:10729"/>
        <dbReference type="Rhea" id="RHEA-COMP:17668"/>
        <dbReference type="ChEBI" id="CHEBI:15377"/>
        <dbReference type="ChEBI" id="CHEBI:15378"/>
        <dbReference type="ChEBI" id="CHEBI:29242"/>
        <dbReference type="ChEBI" id="CHEBI:29950"/>
        <dbReference type="ChEBI" id="CHEBI:48597"/>
        <dbReference type="ChEBI" id="CHEBI:57925"/>
        <dbReference type="ChEBI" id="CHEBI:146199"/>
        <dbReference type="EC" id="1.20.4.1"/>
    </reaction>
</comment>
<dbReference type="SUPFAM" id="SSF52833">
    <property type="entry name" value="Thioredoxin-like"/>
    <property type="match status" value="1"/>
</dbReference>
<dbReference type="InterPro" id="IPR036249">
    <property type="entry name" value="Thioredoxin-like_sf"/>
</dbReference>
<dbReference type="InterPro" id="IPR006659">
    <property type="entry name" value="Arsenate_reductase"/>
</dbReference>
<proteinExistence type="inferred from homology"/>
<dbReference type="GO" id="GO:0008794">
    <property type="term" value="F:arsenate reductase (glutaredoxin) activity"/>
    <property type="evidence" value="ECO:0007669"/>
    <property type="project" value="UniProtKB-UniRule"/>
</dbReference>
<comment type="caution">
    <text evidence="5">The sequence shown here is derived from an EMBL/GenBank/DDBJ whole genome shotgun (WGS) entry which is preliminary data.</text>
</comment>
<evidence type="ECO:0000313" key="5">
    <source>
        <dbReference type="EMBL" id="MBA5779187.1"/>
    </source>
</evidence>
<dbReference type="NCBIfam" id="TIGR00014">
    <property type="entry name" value="arsC"/>
    <property type="match status" value="1"/>
</dbReference>
<evidence type="ECO:0000256" key="4">
    <source>
        <dbReference type="RuleBase" id="RU362029"/>
    </source>
</evidence>
<evidence type="ECO:0000256" key="3">
    <source>
        <dbReference type="PROSITE-ProRule" id="PRU01282"/>
    </source>
</evidence>
<dbReference type="Pfam" id="PF03960">
    <property type="entry name" value="ArsC"/>
    <property type="match status" value="1"/>
</dbReference>
<evidence type="ECO:0000256" key="1">
    <source>
        <dbReference type="ARBA" id="ARBA00007198"/>
    </source>
</evidence>
<dbReference type="PROSITE" id="PS51353">
    <property type="entry name" value="ARSC"/>
    <property type="match status" value="1"/>
</dbReference>
<accession>A0A839AK76</accession>
<evidence type="ECO:0000256" key="2">
    <source>
        <dbReference type="ARBA" id="ARBA00023002"/>
    </source>
</evidence>
<comment type="similarity">
    <text evidence="1 3 4">Belongs to the ArsC family.</text>
</comment>
<dbReference type="InterPro" id="IPR006660">
    <property type="entry name" value="Arsenate_reductase-like"/>
</dbReference>
<name>A0A839AK76_9HYPH</name>
<dbReference type="RefSeq" id="WP_182168014.1">
    <property type="nucleotide sequence ID" value="NZ_JACFXV010000066.1"/>
</dbReference>